<feature type="domain" description="Oligopeptide/dipeptide ABC transporter C-terminal" evidence="4">
    <location>
        <begin position="41"/>
        <end position="106"/>
    </location>
</feature>
<dbReference type="InterPro" id="IPR027417">
    <property type="entry name" value="P-loop_NTPase"/>
</dbReference>
<dbReference type="PANTHER" id="PTHR43067:SF3">
    <property type="entry name" value="MALTOSE ABC TRANSPORTER, ATP-BINDING PROTEIN"/>
    <property type="match status" value="1"/>
</dbReference>
<dbReference type="InterPro" id="IPR013563">
    <property type="entry name" value="Oligopep_ABC_C"/>
</dbReference>
<gene>
    <name evidence="5" type="primary">gsiA_12</name>
    <name evidence="5" type="ORF">ERS852569_03694</name>
</gene>
<dbReference type="GO" id="GO:0015833">
    <property type="term" value="P:peptide transport"/>
    <property type="evidence" value="ECO:0007669"/>
    <property type="project" value="InterPro"/>
</dbReference>
<organism evidence="5 6">
    <name type="scientific">Blautia obeum</name>
    <dbReference type="NCBI Taxonomy" id="40520"/>
    <lineage>
        <taxon>Bacteria</taxon>
        <taxon>Bacillati</taxon>
        <taxon>Bacillota</taxon>
        <taxon>Clostridia</taxon>
        <taxon>Lachnospirales</taxon>
        <taxon>Lachnospiraceae</taxon>
        <taxon>Blautia</taxon>
    </lineage>
</organism>
<accession>A0A174W8L6</accession>
<dbReference type="Pfam" id="PF08352">
    <property type="entry name" value="oligo_HPY"/>
    <property type="match status" value="1"/>
</dbReference>
<keyword evidence="2" id="KW-0547">Nucleotide-binding</keyword>
<dbReference type="Gene3D" id="3.40.50.300">
    <property type="entry name" value="P-loop containing nucleotide triphosphate hydrolases"/>
    <property type="match status" value="1"/>
</dbReference>
<sequence>MELLKELQVKEGKSIVLITHNMGLVAEMADEVCVMYMGRVVEFGKLEDIFDNTCHPYTRALLRSVPVLGMPEGQKLETIPGSTPNPADLKEGCEFADRCSECTEKCRKGTIPNYEVSPGHYVRCVRFDSYPEVKR</sequence>
<evidence type="ECO:0000256" key="1">
    <source>
        <dbReference type="ARBA" id="ARBA00022448"/>
    </source>
</evidence>
<dbReference type="AlphaFoldDB" id="A0A174W8L6"/>
<evidence type="ECO:0000256" key="2">
    <source>
        <dbReference type="ARBA" id="ARBA00022741"/>
    </source>
</evidence>
<evidence type="ECO:0000259" key="4">
    <source>
        <dbReference type="Pfam" id="PF08352"/>
    </source>
</evidence>
<evidence type="ECO:0000313" key="6">
    <source>
        <dbReference type="Proteomes" id="UP000095762"/>
    </source>
</evidence>
<keyword evidence="5" id="KW-0378">Hydrolase</keyword>
<proteinExistence type="predicted"/>
<dbReference type="GO" id="GO:0005524">
    <property type="term" value="F:ATP binding"/>
    <property type="evidence" value="ECO:0007669"/>
    <property type="project" value="UniProtKB-KW"/>
</dbReference>
<dbReference type="RefSeq" id="WP_242859994.1">
    <property type="nucleotide sequence ID" value="NZ_CZBP01000045.1"/>
</dbReference>
<dbReference type="PANTHER" id="PTHR43067">
    <property type="entry name" value="OLIGOPEPTIDE/DIPEPTIDE ABC TRANSPORTER, ATPASE SUBUNIT"/>
    <property type="match status" value="1"/>
</dbReference>
<reference evidence="5 6" key="1">
    <citation type="submission" date="2015-09" db="EMBL/GenBank/DDBJ databases">
        <authorList>
            <consortium name="Pathogen Informatics"/>
        </authorList>
    </citation>
    <scope>NUCLEOTIDE SEQUENCE [LARGE SCALE GENOMIC DNA]</scope>
    <source>
        <strain evidence="5 6">2789STDY5834957</strain>
    </source>
</reference>
<name>A0A174W8L6_9FIRM</name>
<keyword evidence="1" id="KW-0813">Transport</keyword>
<evidence type="ECO:0000256" key="3">
    <source>
        <dbReference type="ARBA" id="ARBA00022840"/>
    </source>
</evidence>
<dbReference type="EMBL" id="CZBP01000045">
    <property type="protein sequence ID" value="CUQ40405.1"/>
    <property type="molecule type" value="Genomic_DNA"/>
</dbReference>
<protein>
    <submittedName>
        <fullName evidence="5">Glutathione import ATP-binding protein GsiA</fullName>
        <ecNumber evidence="5">3.6.3.-</ecNumber>
    </submittedName>
</protein>
<dbReference type="EC" id="3.6.3.-" evidence="5"/>
<evidence type="ECO:0000313" key="5">
    <source>
        <dbReference type="EMBL" id="CUQ40405.1"/>
    </source>
</evidence>
<dbReference type="GO" id="GO:0016787">
    <property type="term" value="F:hydrolase activity"/>
    <property type="evidence" value="ECO:0007669"/>
    <property type="project" value="UniProtKB-KW"/>
</dbReference>
<dbReference type="SUPFAM" id="SSF52540">
    <property type="entry name" value="P-loop containing nucleoside triphosphate hydrolases"/>
    <property type="match status" value="1"/>
</dbReference>
<keyword evidence="3 5" id="KW-0067">ATP-binding</keyword>
<dbReference type="Proteomes" id="UP000095762">
    <property type="component" value="Unassembled WGS sequence"/>
</dbReference>
<dbReference type="NCBIfam" id="TIGR01727">
    <property type="entry name" value="oligo_HPY"/>
    <property type="match status" value="1"/>
</dbReference>